<name>A0ABT6AEN3_9ACTN</name>
<organism evidence="1 2">
    <name type="scientific">Streptomyces tropicalis</name>
    <dbReference type="NCBI Taxonomy" id="3034234"/>
    <lineage>
        <taxon>Bacteria</taxon>
        <taxon>Bacillati</taxon>
        <taxon>Actinomycetota</taxon>
        <taxon>Actinomycetes</taxon>
        <taxon>Kitasatosporales</taxon>
        <taxon>Streptomycetaceae</taxon>
        <taxon>Streptomyces</taxon>
    </lineage>
</organism>
<comment type="caution">
    <text evidence="1">The sequence shown here is derived from an EMBL/GenBank/DDBJ whole genome shotgun (WGS) entry which is preliminary data.</text>
</comment>
<evidence type="ECO:0000313" key="2">
    <source>
        <dbReference type="Proteomes" id="UP001221150"/>
    </source>
</evidence>
<evidence type="ECO:0008006" key="3">
    <source>
        <dbReference type="Google" id="ProtNLM"/>
    </source>
</evidence>
<reference evidence="1 2" key="1">
    <citation type="submission" date="2023-03" db="EMBL/GenBank/DDBJ databases">
        <title>Draft genome sequence of Streptomyces sp. K1PA1 isolated from peat swamp forest in Thailand.</title>
        <authorList>
            <person name="Klaysubun C."/>
            <person name="Duangmal K."/>
        </authorList>
    </citation>
    <scope>NUCLEOTIDE SEQUENCE [LARGE SCALE GENOMIC DNA]</scope>
    <source>
        <strain evidence="1 2">K1PA1</strain>
    </source>
</reference>
<evidence type="ECO:0000313" key="1">
    <source>
        <dbReference type="EMBL" id="MDF3303115.1"/>
    </source>
</evidence>
<dbReference type="EMBL" id="JARJBB010000041">
    <property type="protein sequence ID" value="MDF3303115.1"/>
    <property type="molecule type" value="Genomic_DNA"/>
</dbReference>
<sequence length="60" mass="6614">MLRLLLVLLRLKISRQTLAVEHSPWTTMSRLGSLPVAVVLSNALAAGSRSQIAVSRPMFR</sequence>
<protein>
    <recommendedName>
        <fullName evidence="3">Secreted protein</fullName>
    </recommendedName>
</protein>
<accession>A0ABT6AEN3</accession>
<proteinExistence type="predicted"/>
<gene>
    <name evidence="1" type="ORF">P3H78_31795</name>
</gene>
<keyword evidence="2" id="KW-1185">Reference proteome</keyword>
<dbReference type="RefSeq" id="WP_276112657.1">
    <property type="nucleotide sequence ID" value="NZ_JARJBB010000041.1"/>
</dbReference>
<dbReference type="Proteomes" id="UP001221150">
    <property type="component" value="Unassembled WGS sequence"/>
</dbReference>